<dbReference type="AlphaFoldDB" id="A0A0F7PAX1"/>
<dbReference type="HOGENOM" id="CLU_039679_0_0_2"/>
<accession>A0A0F7PAX1</accession>
<dbReference type="PRINTS" id="PR00419">
    <property type="entry name" value="ADXRDTASE"/>
</dbReference>
<sequence>MSSPTVAIAGGGLAGLRTAERLASADVDVRLYEREPTIGGRVKTEREGAYQFDRGFQVLLTAYPAVRDALDLDALDLRRFPPGATVCRPNHRSTIADPIRAPRKLFETAFSRDVTVGDKFRIVSLRRDLRRRTVGDIFGDGDRTIREYLHDRGFSDRFVRQFAAPFYGGITLDRSLSTSKRVFEFTFKMFAEGHAAVPADGMGAVAEQLAGGARDAGATLETEATVERVEATDGGANVVVDGDRIEADAVVVATDPPTSAQLTDVASIPTSGNGCVTQYFTLSEGPPLESQRYIMLNASGEIPNQIAPIGVVAPEYAPDDETLLSATTLGDPSLSEEELADRTRETLASWYPEASVESISLEKTIRCSFAQFDQPPGIHESLPAVDDPDGMVYLAGDYTRSSSINGALESGATAARAVRRDLQQ</sequence>
<dbReference type="STRING" id="1604004.HLASA_0797"/>
<gene>
    <name evidence="3" type="ORF">HLASA_0797</name>
    <name evidence="2" type="ORF">HLASF_0800</name>
</gene>
<dbReference type="Proteomes" id="UP000060390">
    <property type="component" value="Chromosome"/>
</dbReference>
<keyword evidence="5" id="KW-1185">Reference proteome</keyword>
<dbReference type="InterPro" id="IPR002937">
    <property type="entry name" value="Amino_oxidase"/>
</dbReference>
<proteinExistence type="predicted"/>
<name>A0A0F7PAX1_9EURY</name>
<dbReference type="Pfam" id="PF01593">
    <property type="entry name" value="Amino_oxidase"/>
    <property type="match status" value="1"/>
</dbReference>
<dbReference type="Proteomes" id="UP000069906">
    <property type="component" value="Chromosome"/>
</dbReference>
<protein>
    <submittedName>
        <fullName evidence="2">Phytoene dehydrogenase</fullName>
    </submittedName>
</protein>
<evidence type="ECO:0000313" key="4">
    <source>
        <dbReference type="Proteomes" id="UP000060390"/>
    </source>
</evidence>
<dbReference type="SUPFAM" id="SSF51905">
    <property type="entry name" value="FAD/NAD(P)-binding domain"/>
    <property type="match status" value="1"/>
</dbReference>
<dbReference type="GO" id="GO:0016491">
    <property type="term" value="F:oxidoreductase activity"/>
    <property type="evidence" value="ECO:0007669"/>
    <property type="project" value="InterPro"/>
</dbReference>
<dbReference type="OrthoDB" id="202781at2157"/>
<evidence type="ECO:0000259" key="1">
    <source>
        <dbReference type="Pfam" id="PF01593"/>
    </source>
</evidence>
<dbReference type="PANTHER" id="PTHR42841">
    <property type="entry name" value="AMINE OXIDASE"/>
    <property type="match status" value="1"/>
</dbReference>
<dbReference type="InterPro" id="IPR036188">
    <property type="entry name" value="FAD/NAD-bd_sf"/>
</dbReference>
<evidence type="ECO:0000313" key="5">
    <source>
        <dbReference type="Proteomes" id="UP000069906"/>
    </source>
</evidence>
<dbReference type="GeneID" id="26010160"/>
<dbReference type="EMBL" id="CP008874">
    <property type="protein sequence ID" value="AKH97295.1"/>
    <property type="molecule type" value="Genomic_DNA"/>
</dbReference>
<evidence type="ECO:0000313" key="2">
    <source>
        <dbReference type="EMBL" id="AKH97295.1"/>
    </source>
</evidence>
<reference evidence="4" key="2">
    <citation type="submission" date="2015-05" db="EMBL/GenBank/DDBJ databases">
        <title>Complete genome sequence of Halanaeroarchaeum sulfurireducens type strain M27-SA2, a sulfate-reducer haloarchaeon from marine anoxic lake Medee.</title>
        <authorList>
            <person name="Messina E."/>
            <person name="Kublanov I.V."/>
            <person name="Toshchakov S."/>
            <person name="Arcadi E."/>
            <person name="La Spada G."/>
            <person name="La Cono V."/>
            <person name="Yakimov M.M."/>
        </authorList>
    </citation>
    <scope>NUCLEOTIDE SEQUENCE [LARGE SCALE GENOMIC DNA]</scope>
    <source>
        <strain evidence="4">M27-SA2</strain>
    </source>
</reference>
<organism evidence="2 5">
    <name type="scientific">Halanaeroarchaeum sulfurireducens</name>
    <dbReference type="NCBI Taxonomy" id="1604004"/>
    <lineage>
        <taxon>Archaea</taxon>
        <taxon>Methanobacteriati</taxon>
        <taxon>Methanobacteriota</taxon>
        <taxon>Stenosarchaea group</taxon>
        <taxon>Halobacteria</taxon>
        <taxon>Halobacteriales</taxon>
        <taxon>Halobacteriaceae</taxon>
        <taxon>Halanaeroarchaeum</taxon>
    </lineage>
</organism>
<dbReference type="Gene3D" id="3.50.50.60">
    <property type="entry name" value="FAD/NAD(P)-binding domain"/>
    <property type="match status" value="1"/>
</dbReference>
<dbReference type="RefSeq" id="WP_050048079.1">
    <property type="nucleotide sequence ID" value="NZ_CP008874.1"/>
</dbReference>
<dbReference type="EMBL" id="CP011564">
    <property type="protein sequence ID" value="ALG81697.1"/>
    <property type="molecule type" value="Genomic_DNA"/>
</dbReference>
<dbReference type="KEGG" id="hsf:HLASA_0797"/>
<dbReference type="KEGG" id="hsu:HLASF_0800"/>
<evidence type="ECO:0000313" key="3">
    <source>
        <dbReference type="EMBL" id="ALG81697.1"/>
    </source>
</evidence>
<feature type="domain" description="Amine oxidase" evidence="1">
    <location>
        <begin position="13"/>
        <end position="418"/>
    </location>
</feature>
<reference evidence="3 4" key="3">
    <citation type="journal article" date="2016" name="Stand. Genomic Sci.">
        <title>Complete genome sequence of 'Halanaeroarchaeum sulfurireducens' M27-SA2, a sulfur-reducing and acetate-oxidizing haloarchaeon from the deep-sea hypersaline anoxic lake Medee.</title>
        <authorList>
            <person name="Messina E."/>
            <person name="Sorokin D.Y."/>
            <person name="Kublanov I.V."/>
            <person name="Toshchakov S."/>
            <person name="Lopatina A."/>
            <person name="Arcadi E."/>
            <person name="Smedile F."/>
            <person name="La Spada G."/>
            <person name="La Cono V."/>
            <person name="Yakimov M.M."/>
        </authorList>
    </citation>
    <scope>NUCLEOTIDE SEQUENCE [LARGE SCALE GENOMIC DNA]</scope>
    <source>
        <strain evidence="3 4">M27-SA2</strain>
    </source>
</reference>
<dbReference type="PATRIC" id="fig|1604004.4.peg.837"/>
<reference evidence="2 5" key="1">
    <citation type="journal article" date="2015" name="ISME J.">
        <title>Elemental sulfur and acetate can support life of a novel strictly anaerobic haloarchaeon.</title>
        <authorList>
            <person name="Sorokin D.Y."/>
            <person name="Kublanov I.V."/>
            <person name="Gavrilov S.N."/>
            <person name="Rojo D."/>
            <person name="Roman P."/>
            <person name="Golyshin P.N."/>
            <person name="Slepak V.Z."/>
            <person name="Smedile F."/>
            <person name="Ferrer M."/>
            <person name="Messina E."/>
            <person name="La Cono V."/>
            <person name="Yakimov M.M."/>
        </authorList>
    </citation>
    <scope>NUCLEOTIDE SEQUENCE [LARGE SCALE GENOMIC DNA]</scope>
    <source>
        <strain evidence="2 5">HSR2</strain>
    </source>
</reference>